<keyword evidence="1 5" id="KW-0349">Heme</keyword>
<name>A0ABN9TUR7_9DINO</name>
<dbReference type="PRINTS" id="PR00363">
    <property type="entry name" value="CYTOCHROMEB5"/>
</dbReference>
<comment type="similarity">
    <text evidence="4 5">Belongs to the cytochrome b5 family.</text>
</comment>
<keyword evidence="5" id="KW-0472">Membrane</keyword>
<dbReference type="Gene3D" id="3.10.120.10">
    <property type="entry name" value="Cytochrome b5-like heme/steroid binding domain"/>
    <property type="match status" value="1"/>
</dbReference>
<dbReference type="InterPro" id="IPR001199">
    <property type="entry name" value="Cyt_B5-like_heme/steroid-bd"/>
</dbReference>
<proteinExistence type="inferred from homology"/>
<evidence type="ECO:0000256" key="5">
    <source>
        <dbReference type="RuleBase" id="RU362121"/>
    </source>
</evidence>
<evidence type="ECO:0000313" key="8">
    <source>
        <dbReference type="Proteomes" id="UP001189429"/>
    </source>
</evidence>
<feature type="domain" description="Cytochrome b5 heme-binding" evidence="6">
    <location>
        <begin position="4"/>
        <end position="80"/>
    </location>
</feature>
<comment type="caution">
    <text evidence="7">The sequence shown here is derived from an EMBL/GenBank/DDBJ whole genome shotgun (WGS) entry which is preliminary data.</text>
</comment>
<dbReference type="PANTHER" id="PTHR19359">
    <property type="entry name" value="CYTOCHROME B5"/>
    <property type="match status" value="1"/>
</dbReference>
<dbReference type="Proteomes" id="UP001189429">
    <property type="component" value="Unassembled WGS sequence"/>
</dbReference>
<feature type="transmembrane region" description="Helical" evidence="5">
    <location>
        <begin position="100"/>
        <end position="123"/>
    </location>
</feature>
<dbReference type="InterPro" id="IPR018506">
    <property type="entry name" value="Cyt_B5_heme-BS"/>
</dbReference>
<keyword evidence="5" id="KW-0812">Transmembrane</keyword>
<evidence type="ECO:0000256" key="2">
    <source>
        <dbReference type="ARBA" id="ARBA00022723"/>
    </source>
</evidence>
<evidence type="ECO:0000313" key="7">
    <source>
        <dbReference type="EMBL" id="CAK0849993.1"/>
    </source>
</evidence>
<dbReference type="InterPro" id="IPR036400">
    <property type="entry name" value="Cyt_B5-like_heme/steroid_sf"/>
</dbReference>
<keyword evidence="2 5" id="KW-0479">Metal-binding</keyword>
<dbReference type="PROSITE" id="PS00191">
    <property type="entry name" value="CYTOCHROME_B5_1"/>
    <property type="match status" value="1"/>
</dbReference>
<evidence type="ECO:0000256" key="4">
    <source>
        <dbReference type="ARBA" id="ARBA00038168"/>
    </source>
</evidence>
<dbReference type="EMBL" id="CAUYUJ010015111">
    <property type="protein sequence ID" value="CAK0849993.1"/>
    <property type="molecule type" value="Genomic_DNA"/>
</dbReference>
<accession>A0ABN9TUR7</accession>
<evidence type="ECO:0000259" key="6">
    <source>
        <dbReference type="PROSITE" id="PS50255"/>
    </source>
</evidence>
<keyword evidence="8" id="KW-1185">Reference proteome</keyword>
<reference evidence="7" key="1">
    <citation type="submission" date="2023-10" db="EMBL/GenBank/DDBJ databases">
        <authorList>
            <person name="Chen Y."/>
            <person name="Shah S."/>
            <person name="Dougan E. K."/>
            <person name="Thang M."/>
            <person name="Chan C."/>
        </authorList>
    </citation>
    <scope>NUCLEOTIDE SEQUENCE [LARGE SCALE GENOMIC DNA]</scope>
</reference>
<evidence type="ECO:0000256" key="1">
    <source>
        <dbReference type="ARBA" id="ARBA00022617"/>
    </source>
</evidence>
<dbReference type="InterPro" id="IPR050668">
    <property type="entry name" value="Cytochrome_b5"/>
</dbReference>
<evidence type="ECO:0000256" key="3">
    <source>
        <dbReference type="ARBA" id="ARBA00023004"/>
    </source>
</evidence>
<dbReference type="PANTHER" id="PTHR19359:SF14">
    <property type="entry name" value="CYTOCHROME B5 A"/>
    <property type="match status" value="1"/>
</dbReference>
<gene>
    <name evidence="7" type="ORF">PCOR1329_LOCUS42545</name>
</gene>
<dbReference type="Pfam" id="PF00173">
    <property type="entry name" value="Cyt-b5"/>
    <property type="match status" value="1"/>
</dbReference>
<protein>
    <recommendedName>
        <fullName evidence="6">Cytochrome b5 heme-binding domain-containing protein</fullName>
    </recommendedName>
</protein>
<dbReference type="PROSITE" id="PS50255">
    <property type="entry name" value="CYTOCHROME_B5_2"/>
    <property type="match status" value="1"/>
</dbReference>
<dbReference type="SMART" id="SM01117">
    <property type="entry name" value="Cyt-b5"/>
    <property type="match status" value="1"/>
</dbReference>
<sequence>MAKRKEVTEEELAKHSTEEDCWIVMHDLVFDVKSFLNEHPGGGDIILTYAGKDCTQDFEDIAHSDAARDQCNKLLVGYMAGAPEEAATKMMPTKAEVGGGGGAGGMLPVIVMILIAVIGYFVMNMGRH</sequence>
<keyword evidence="3 5" id="KW-0408">Iron</keyword>
<dbReference type="SUPFAM" id="SSF55856">
    <property type="entry name" value="Cytochrome b5-like heme/steroid binding domain"/>
    <property type="match status" value="1"/>
</dbReference>
<keyword evidence="5" id="KW-1133">Transmembrane helix</keyword>
<organism evidence="7 8">
    <name type="scientific">Prorocentrum cordatum</name>
    <dbReference type="NCBI Taxonomy" id="2364126"/>
    <lineage>
        <taxon>Eukaryota</taxon>
        <taxon>Sar</taxon>
        <taxon>Alveolata</taxon>
        <taxon>Dinophyceae</taxon>
        <taxon>Prorocentrales</taxon>
        <taxon>Prorocentraceae</taxon>
        <taxon>Prorocentrum</taxon>
    </lineage>
</organism>